<dbReference type="Proteomes" id="UP000094067">
    <property type="component" value="Unassembled WGS sequence"/>
</dbReference>
<evidence type="ECO:0000256" key="5">
    <source>
        <dbReference type="ARBA" id="ARBA00023136"/>
    </source>
</evidence>
<evidence type="ECO:0000313" key="10">
    <source>
        <dbReference type="Proteomes" id="UP000094067"/>
    </source>
</evidence>
<keyword evidence="3 7" id="KW-0812">Transmembrane</keyword>
<dbReference type="EMBL" id="MCGH01000003">
    <property type="protein sequence ID" value="ODM04253.1"/>
    <property type="molecule type" value="Genomic_DNA"/>
</dbReference>
<evidence type="ECO:0000256" key="2">
    <source>
        <dbReference type="ARBA" id="ARBA00022475"/>
    </source>
</evidence>
<dbReference type="GO" id="GO:0022857">
    <property type="term" value="F:transmembrane transporter activity"/>
    <property type="evidence" value="ECO:0007669"/>
    <property type="project" value="TreeGrafter"/>
</dbReference>
<dbReference type="InterPro" id="IPR050250">
    <property type="entry name" value="Macrolide_Exporter_MacB"/>
</dbReference>
<organism evidence="9 10">
    <name type="scientific">Eisenbergiella tayi</name>
    <dbReference type="NCBI Taxonomy" id="1432052"/>
    <lineage>
        <taxon>Bacteria</taxon>
        <taxon>Bacillati</taxon>
        <taxon>Bacillota</taxon>
        <taxon>Clostridia</taxon>
        <taxon>Lachnospirales</taxon>
        <taxon>Lachnospiraceae</taxon>
        <taxon>Eisenbergiella</taxon>
    </lineage>
</organism>
<keyword evidence="9" id="KW-0067">ATP-binding</keyword>
<evidence type="ECO:0000259" key="8">
    <source>
        <dbReference type="Pfam" id="PF02687"/>
    </source>
</evidence>
<proteinExistence type="inferred from homology"/>
<keyword evidence="9" id="KW-0547">Nucleotide-binding</keyword>
<dbReference type="PANTHER" id="PTHR30572">
    <property type="entry name" value="MEMBRANE COMPONENT OF TRANSPORTER-RELATED"/>
    <property type="match status" value="1"/>
</dbReference>
<evidence type="ECO:0000313" key="9">
    <source>
        <dbReference type="EMBL" id="ODM04253.1"/>
    </source>
</evidence>
<feature type="transmembrane region" description="Helical" evidence="7">
    <location>
        <begin position="785"/>
        <end position="808"/>
    </location>
</feature>
<feature type="domain" description="ABC3 transporter permease C-terminal" evidence="8">
    <location>
        <begin position="278"/>
        <end position="404"/>
    </location>
</feature>
<evidence type="ECO:0000256" key="7">
    <source>
        <dbReference type="SAM" id="Phobius"/>
    </source>
</evidence>
<keyword evidence="2" id="KW-1003">Cell membrane</keyword>
<dbReference type="GO" id="GO:0005524">
    <property type="term" value="F:ATP binding"/>
    <property type="evidence" value="ECO:0007669"/>
    <property type="project" value="UniProtKB-KW"/>
</dbReference>
<dbReference type="AlphaFoldDB" id="A0A1E3A664"/>
<dbReference type="PATRIC" id="fig|1432052.4.peg.5620"/>
<feature type="transmembrane region" description="Helical" evidence="7">
    <location>
        <begin position="317"/>
        <end position="338"/>
    </location>
</feature>
<feature type="transmembrane region" description="Helical" evidence="7">
    <location>
        <begin position="450"/>
        <end position="474"/>
    </location>
</feature>
<feature type="transmembrane region" description="Helical" evidence="7">
    <location>
        <begin position="379"/>
        <end position="399"/>
    </location>
</feature>
<protein>
    <submittedName>
        <fullName evidence="9">Macrolide transporter ATP-binding /permease protein</fullName>
    </submittedName>
</protein>
<comment type="similarity">
    <text evidence="6">Belongs to the ABC-4 integral membrane protein family.</text>
</comment>
<feature type="transmembrane region" description="Helical" evidence="7">
    <location>
        <begin position="751"/>
        <end position="773"/>
    </location>
</feature>
<evidence type="ECO:0000256" key="6">
    <source>
        <dbReference type="ARBA" id="ARBA00038076"/>
    </source>
</evidence>
<dbReference type="GO" id="GO:0005886">
    <property type="term" value="C:plasma membrane"/>
    <property type="evidence" value="ECO:0007669"/>
    <property type="project" value="UniProtKB-SubCell"/>
</dbReference>
<keyword evidence="4 7" id="KW-1133">Transmembrane helix</keyword>
<dbReference type="InterPro" id="IPR003838">
    <property type="entry name" value="ABC3_permease_C"/>
</dbReference>
<evidence type="ECO:0000256" key="4">
    <source>
        <dbReference type="ARBA" id="ARBA00022989"/>
    </source>
</evidence>
<reference evidence="9 10" key="1">
    <citation type="submission" date="2016-07" db="EMBL/GenBank/DDBJ databases">
        <title>Characterization of isolates of Eisenbergiella tayi derived from blood cultures, using whole genome sequencing.</title>
        <authorList>
            <person name="Burdz T."/>
            <person name="Wiebe D."/>
            <person name="Huynh C."/>
            <person name="Bernard K."/>
        </authorList>
    </citation>
    <scope>NUCLEOTIDE SEQUENCE [LARGE SCALE GENOMIC DNA]</scope>
    <source>
        <strain evidence="9 10">NML 110608</strain>
    </source>
</reference>
<feature type="domain" description="ABC3 transporter permease C-terminal" evidence="8">
    <location>
        <begin position="703"/>
        <end position="817"/>
    </location>
</feature>
<feature type="transmembrane region" description="Helical" evidence="7">
    <location>
        <begin position="269"/>
        <end position="293"/>
    </location>
</feature>
<evidence type="ECO:0000256" key="1">
    <source>
        <dbReference type="ARBA" id="ARBA00004651"/>
    </source>
</evidence>
<name>A0A1E3A664_9FIRM</name>
<accession>A0A1E3A664</accession>
<comment type="caution">
    <text evidence="9">The sequence shown here is derived from an EMBL/GenBank/DDBJ whole genome shotgun (WGS) entry which is preliminary data.</text>
</comment>
<keyword evidence="5 7" id="KW-0472">Membrane</keyword>
<evidence type="ECO:0000256" key="3">
    <source>
        <dbReference type="ARBA" id="ARBA00022692"/>
    </source>
</evidence>
<dbReference type="RefSeq" id="WP_069154459.1">
    <property type="nucleotide sequence ID" value="NZ_MCGH01000003.1"/>
</dbReference>
<dbReference type="PANTHER" id="PTHR30572:SF4">
    <property type="entry name" value="ABC TRANSPORTER PERMEASE YTRF"/>
    <property type="match status" value="1"/>
</dbReference>
<gene>
    <name evidence="9" type="ORF">BEI61_05057</name>
</gene>
<feature type="transmembrane region" description="Helical" evidence="7">
    <location>
        <begin position="696"/>
        <end position="716"/>
    </location>
</feature>
<comment type="subcellular location">
    <subcellularLocation>
        <location evidence="1">Cell membrane</location>
        <topology evidence="1">Multi-pass membrane protein</topology>
    </subcellularLocation>
</comment>
<dbReference type="Pfam" id="PF02687">
    <property type="entry name" value="FtsX"/>
    <property type="match status" value="2"/>
</dbReference>
<sequence length="826" mass="89350">MKSYLSLAWKQLKAEKITSLLILSALILSTITATAAGSSIGILQSMRVRQAEGLNGNRYATFHQLTEEQMLCLSEDSRLADVGSILQLGNTRLGSSSLTLFLREYRGNALAAYPSIGRIKEGRLPSRAGEIALSEDVLQYLGAGKKPGDTLTLSLSVSLKTDDQPPYEYTHTFTLTGILENDYLGYSTGTMTALAGEGSAAALLPERYLLYSTDFKTKSTGDFQSTIDDLASQLSLDKDNIQYNWVLLDALGIDYAEKGSSDTGNGFPFMAAACILTGGLVLLAAGLVIYNILKVSVAKRIQEYGTLRAMGSERGQLYRLVTLQLLILFVIGLPPGVLAGSLSAKGILIAASGLLNPSLFLAESTQELNTVISGSSTGMLLPILAGVGITLLFSLIAAFPAARYASLVSPVEAMSGDAVKVRRPRRKSGKIRCFEAFYARLNITRSRGRSLITILSIIMSITVYVALQSFSVLLDTSRAVQEMHTGDYAVTNETGGIPPEAVTELKKRDEVKELYTTKLSIYTWNKDGSFPLPLDFPLQSWETFQIAGIDDNRLEEFLSGLSDQAAEEVKNGTACLIHNPIPFSIEGQTVESTQFQPGDALTVNGKSLHAAGIISSPVTINNDGYINGVQILVPDSVYDTLTGKNLYSEVYPVLQNAEDFDAFEAWLEQWCSSNPGTHWLSYRQSDAQLAESFQQLNFLCWGLILFIGLIGLLNIINTVYTNIHTRTKEIGVQRAIGMSVRSLYQTFLWEGAYYGLIASGIGAITGWLCTSFVNAAAVGAWQLSSFPLVPVLQAALVSVLACLLATAVPLRSIAKMDIVGTIEAIE</sequence>